<dbReference type="EC" id="1.1.1.169" evidence="4 11"/>
<dbReference type="InterPro" id="IPR013752">
    <property type="entry name" value="KPA_reductase"/>
</dbReference>
<gene>
    <name evidence="14" type="ORF">BHK98_08660</name>
</gene>
<dbReference type="SUPFAM" id="SSF48179">
    <property type="entry name" value="6-phosphogluconate dehydrogenase C-terminal domain-like"/>
    <property type="match status" value="1"/>
</dbReference>
<dbReference type="GO" id="GO:0015940">
    <property type="term" value="P:pantothenate biosynthetic process"/>
    <property type="evidence" value="ECO:0007669"/>
    <property type="project" value="UniProtKB-UniPathway"/>
</dbReference>
<comment type="catalytic activity">
    <reaction evidence="10 11">
        <text>(R)-pantoate + NADP(+) = 2-dehydropantoate + NADPH + H(+)</text>
        <dbReference type="Rhea" id="RHEA:16233"/>
        <dbReference type="ChEBI" id="CHEBI:11561"/>
        <dbReference type="ChEBI" id="CHEBI:15378"/>
        <dbReference type="ChEBI" id="CHEBI:15980"/>
        <dbReference type="ChEBI" id="CHEBI:57783"/>
        <dbReference type="ChEBI" id="CHEBI:58349"/>
        <dbReference type="EC" id="1.1.1.169"/>
    </reaction>
</comment>
<dbReference type="InterPro" id="IPR008927">
    <property type="entry name" value="6-PGluconate_DH-like_C_sf"/>
</dbReference>
<dbReference type="Proteomes" id="UP000187404">
    <property type="component" value="Unassembled WGS sequence"/>
</dbReference>
<dbReference type="Pfam" id="PF02558">
    <property type="entry name" value="ApbA"/>
    <property type="match status" value="1"/>
</dbReference>
<dbReference type="Gene3D" id="1.10.1040.10">
    <property type="entry name" value="N-(1-d-carboxylethyl)-l-norvaline Dehydrogenase, domain 2"/>
    <property type="match status" value="1"/>
</dbReference>
<reference evidence="14 15" key="1">
    <citation type="journal article" date="2016" name="Appl. Environ. Microbiol.">
        <title>Function and Phylogeny of Bacterial Butyryl Coenzyme A:Acetate Transferases and Their Diversity in the Proximal Colon of Swine.</title>
        <authorList>
            <person name="Trachsel J."/>
            <person name="Bayles D.O."/>
            <person name="Looft T."/>
            <person name="Levine U.Y."/>
            <person name="Allen H.K."/>
        </authorList>
    </citation>
    <scope>NUCLEOTIDE SEQUENCE [LARGE SCALE GENOMIC DNA]</scope>
    <source>
        <strain evidence="14 15">68-3-10</strain>
    </source>
</reference>
<evidence type="ECO:0000256" key="3">
    <source>
        <dbReference type="ARBA" id="ARBA00007870"/>
    </source>
</evidence>
<accession>A0A1Q9JIT9</accession>
<dbReference type="GO" id="GO:0008677">
    <property type="term" value="F:2-dehydropantoate 2-reductase activity"/>
    <property type="evidence" value="ECO:0007669"/>
    <property type="project" value="UniProtKB-EC"/>
</dbReference>
<dbReference type="Pfam" id="PF08546">
    <property type="entry name" value="ApbA_C"/>
    <property type="match status" value="1"/>
</dbReference>
<dbReference type="GO" id="GO:0050661">
    <property type="term" value="F:NADP binding"/>
    <property type="evidence" value="ECO:0007669"/>
    <property type="project" value="TreeGrafter"/>
</dbReference>
<evidence type="ECO:0000256" key="4">
    <source>
        <dbReference type="ARBA" id="ARBA00013014"/>
    </source>
</evidence>
<evidence type="ECO:0000256" key="8">
    <source>
        <dbReference type="ARBA" id="ARBA00023002"/>
    </source>
</evidence>
<dbReference type="STRING" id="1261640.BHK98_08660"/>
<evidence type="ECO:0000259" key="13">
    <source>
        <dbReference type="Pfam" id="PF08546"/>
    </source>
</evidence>
<keyword evidence="8 11" id="KW-0560">Oxidoreductase</keyword>
<evidence type="ECO:0000256" key="10">
    <source>
        <dbReference type="ARBA" id="ARBA00048793"/>
    </source>
</evidence>
<evidence type="ECO:0000256" key="11">
    <source>
        <dbReference type="RuleBase" id="RU362068"/>
    </source>
</evidence>
<dbReference type="PANTHER" id="PTHR43765">
    <property type="entry name" value="2-DEHYDROPANTOATE 2-REDUCTASE-RELATED"/>
    <property type="match status" value="1"/>
</dbReference>
<feature type="domain" description="Ketopantoate reductase C-terminal" evidence="13">
    <location>
        <begin position="178"/>
        <end position="319"/>
    </location>
</feature>
<feature type="domain" description="Ketopantoate reductase N-terminal" evidence="12">
    <location>
        <begin position="3"/>
        <end position="146"/>
    </location>
</feature>
<evidence type="ECO:0000259" key="12">
    <source>
        <dbReference type="Pfam" id="PF02558"/>
    </source>
</evidence>
<keyword evidence="6 11" id="KW-0566">Pantothenate biosynthesis</keyword>
<name>A0A1Q9JIT9_9FIRM</name>
<dbReference type="PANTHER" id="PTHR43765:SF2">
    <property type="entry name" value="2-DEHYDROPANTOATE 2-REDUCTASE"/>
    <property type="match status" value="1"/>
</dbReference>
<comment type="similarity">
    <text evidence="3 11">Belongs to the ketopantoate reductase family.</text>
</comment>
<dbReference type="Gene3D" id="3.40.50.720">
    <property type="entry name" value="NAD(P)-binding Rossmann-like Domain"/>
    <property type="match status" value="1"/>
</dbReference>
<keyword evidence="15" id="KW-1185">Reference proteome</keyword>
<evidence type="ECO:0000256" key="9">
    <source>
        <dbReference type="ARBA" id="ARBA00032024"/>
    </source>
</evidence>
<organism evidence="14 15">
    <name type="scientific">Hornefia porci</name>
    <dbReference type="NCBI Taxonomy" id="2652292"/>
    <lineage>
        <taxon>Bacteria</taxon>
        <taxon>Bacillati</taxon>
        <taxon>Bacillota</taxon>
        <taxon>Clostridia</taxon>
        <taxon>Peptostreptococcales</taxon>
        <taxon>Anaerovoracaceae</taxon>
        <taxon>Hornefia</taxon>
    </lineage>
</organism>
<dbReference type="NCBIfam" id="TIGR00745">
    <property type="entry name" value="apbA_panE"/>
    <property type="match status" value="1"/>
</dbReference>
<dbReference type="UniPathway" id="UPA00028">
    <property type="reaction ID" value="UER00004"/>
</dbReference>
<dbReference type="InterPro" id="IPR050838">
    <property type="entry name" value="Ketopantoate_reductase"/>
</dbReference>
<comment type="function">
    <text evidence="1 11">Catalyzes the NADPH-dependent reduction of ketopantoate into pantoic acid.</text>
</comment>
<dbReference type="InterPro" id="IPR013328">
    <property type="entry name" value="6PGD_dom2"/>
</dbReference>
<comment type="pathway">
    <text evidence="2 11">Cofactor biosynthesis; (R)-pantothenate biosynthesis; (R)-pantoate from 3-methyl-2-oxobutanoate: step 2/2.</text>
</comment>
<evidence type="ECO:0000313" key="14">
    <source>
        <dbReference type="EMBL" id="OLR56129.1"/>
    </source>
</evidence>
<evidence type="ECO:0000256" key="1">
    <source>
        <dbReference type="ARBA" id="ARBA00002919"/>
    </source>
</evidence>
<sequence length="337" mass="36638">MRVAIMGAGSLGTILGAYVARAGFDVVLIDPYKEHVDALNEKGAHVTGTVDFVQPVRAITPDEMTGIYDVVIYMAKQTFNDVAIPEIQAHIDEKSTVCVCQNGIPEYAVSAVIGSGRVVGAPVGWGATFQGPGCSALTTEEGRLNFTLGSLDGPINDHVHAVKPILESMGEVVVSENLIGLRWTKLLMNATFSGLSTALGTTFGGVLDDDTAMKLILKTGKECLDAAANAGITVEPYEEYDFYQAFKRGNERTNEESIRLIREIWQPHYKLTASMAQDLMKGRKCEIYAINGVVCDTGRKYGVPTPVNDRIVEVVSGIQDGKYEYSPENIRYFQDLI</sequence>
<keyword evidence="7 11" id="KW-0521">NADP</keyword>
<evidence type="ECO:0000256" key="7">
    <source>
        <dbReference type="ARBA" id="ARBA00022857"/>
    </source>
</evidence>
<dbReference type="InterPro" id="IPR013332">
    <property type="entry name" value="KPR_N"/>
</dbReference>
<dbReference type="GO" id="GO:0005737">
    <property type="term" value="C:cytoplasm"/>
    <property type="evidence" value="ECO:0007669"/>
    <property type="project" value="TreeGrafter"/>
</dbReference>
<protein>
    <recommendedName>
        <fullName evidence="5 11">2-dehydropantoate 2-reductase</fullName>
        <ecNumber evidence="4 11">1.1.1.169</ecNumber>
    </recommendedName>
    <alternativeName>
        <fullName evidence="9 11">Ketopantoate reductase</fullName>
    </alternativeName>
</protein>
<evidence type="ECO:0000256" key="5">
    <source>
        <dbReference type="ARBA" id="ARBA00019465"/>
    </source>
</evidence>
<dbReference type="OrthoDB" id="9793586at2"/>
<dbReference type="AlphaFoldDB" id="A0A1Q9JIT9"/>
<evidence type="ECO:0000313" key="15">
    <source>
        <dbReference type="Proteomes" id="UP000187404"/>
    </source>
</evidence>
<dbReference type="EMBL" id="MJIE01000001">
    <property type="protein sequence ID" value="OLR56129.1"/>
    <property type="molecule type" value="Genomic_DNA"/>
</dbReference>
<dbReference type="InterPro" id="IPR036291">
    <property type="entry name" value="NAD(P)-bd_dom_sf"/>
</dbReference>
<evidence type="ECO:0000256" key="2">
    <source>
        <dbReference type="ARBA" id="ARBA00004994"/>
    </source>
</evidence>
<dbReference type="InterPro" id="IPR003710">
    <property type="entry name" value="ApbA"/>
</dbReference>
<dbReference type="SUPFAM" id="SSF51735">
    <property type="entry name" value="NAD(P)-binding Rossmann-fold domains"/>
    <property type="match status" value="1"/>
</dbReference>
<comment type="caution">
    <text evidence="14">The sequence shown here is derived from an EMBL/GenBank/DDBJ whole genome shotgun (WGS) entry which is preliminary data.</text>
</comment>
<proteinExistence type="inferred from homology"/>
<dbReference type="RefSeq" id="WP_075713445.1">
    <property type="nucleotide sequence ID" value="NZ_MJIE01000001.1"/>
</dbReference>
<evidence type="ECO:0000256" key="6">
    <source>
        <dbReference type="ARBA" id="ARBA00022655"/>
    </source>
</evidence>